<dbReference type="GO" id="GO:0016403">
    <property type="term" value="F:dimethylargininase activity"/>
    <property type="evidence" value="ECO:0007669"/>
    <property type="project" value="TreeGrafter"/>
</dbReference>
<dbReference type="GO" id="GO:0006525">
    <property type="term" value="P:arginine metabolic process"/>
    <property type="evidence" value="ECO:0007669"/>
    <property type="project" value="TreeGrafter"/>
</dbReference>
<dbReference type="EMBL" id="FNQB01000001">
    <property type="protein sequence ID" value="SDY82212.1"/>
    <property type="molecule type" value="Genomic_DNA"/>
</dbReference>
<proteinExistence type="inferred from homology"/>
<dbReference type="STRING" id="137265.SAMN05421684_1730"/>
<dbReference type="AlphaFoldDB" id="A0A1H3MZZ3"/>
<dbReference type="Pfam" id="PF02274">
    <property type="entry name" value="ADI"/>
    <property type="match status" value="1"/>
</dbReference>
<accession>A0A1H3MZZ3</accession>
<dbReference type="GO" id="GO:0016597">
    <property type="term" value="F:amino acid binding"/>
    <property type="evidence" value="ECO:0007669"/>
    <property type="project" value="TreeGrafter"/>
</dbReference>
<feature type="active site" description="Nucleophile" evidence="3">
    <location>
        <position position="248"/>
    </location>
</feature>
<keyword evidence="2" id="KW-0378">Hydrolase</keyword>
<evidence type="ECO:0000256" key="3">
    <source>
        <dbReference type="PIRSR" id="PIRSR633199-1"/>
    </source>
</evidence>
<dbReference type="RefSeq" id="WP_090789062.1">
    <property type="nucleotide sequence ID" value="NZ_BOND01000028.1"/>
</dbReference>
<dbReference type="InterPro" id="IPR033199">
    <property type="entry name" value="DDAH-like"/>
</dbReference>
<dbReference type="PANTHER" id="PTHR12737:SF9">
    <property type="entry name" value="DIMETHYLARGININASE"/>
    <property type="match status" value="1"/>
</dbReference>
<dbReference type="Proteomes" id="UP000199632">
    <property type="component" value="Unassembled WGS sequence"/>
</dbReference>
<name>A0A1H3MZZ3_9ACTN</name>
<reference evidence="5" key="1">
    <citation type="submission" date="2016-10" db="EMBL/GenBank/DDBJ databases">
        <authorList>
            <person name="Varghese N."/>
            <person name="Submissions S."/>
        </authorList>
    </citation>
    <scope>NUCLEOTIDE SEQUENCE [LARGE SCALE GENOMIC DNA]</scope>
    <source>
        <strain evidence="5">DSM 44718</strain>
    </source>
</reference>
<gene>
    <name evidence="4" type="ORF">SAMN05421684_1730</name>
</gene>
<dbReference type="PANTHER" id="PTHR12737">
    <property type="entry name" value="DIMETHYLARGININE DIMETHYLAMINOHYDROLASE"/>
    <property type="match status" value="1"/>
</dbReference>
<keyword evidence="5" id="KW-1185">Reference proteome</keyword>
<dbReference type="GO" id="GO:0045429">
    <property type="term" value="P:positive regulation of nitric oxide biosynthetic process"/>
    <property type="evidence" value="ECO:0007669"/>
    <property type="project" value="TreeGrafter"/>
</dbReference>
<dbReference type="Gene3D" id="3.75.10.10">
    <property type="entry name" value="L-arginine/glycine Amidinotransferase, Chain A"/>
    <property type="match status" value="1"/>
</dbReference>
<evidence type="ECO:0000256" key="2">
    <source>
        <dbReference type="ARBA" id="ARBA00022801"/>
    </source>
</evidence>
<evidence type="ECO:0000313" key="4">
    <source>
        <dbReference type="EMBL" id="SDY82212.1"/>
    </source>
</evidence>
<feature type="active site" description="Proton donor" evidence="3">
    <location>
        <position position="164"/>
    </location>
</feature>
<dbReference type="NCBIfam" id="NF045660">
    <property type="entry name" value="DiMthArgaseDdahStm"/>
    <property type="match status" value="1"/>
</dbReference>
<dbReference type="GO" id="GO:0000052">
    <property type="term" value="P:citrulline metabolic process"/>
    <property type="evidence" value="ECO:0007669"/>
    <property type="project" value="TreeGrafter"/>
</dbReference>
<evidence type="ECO:0000256" key="1">
    <source>
        <dbReference type="ARBA" id="ARBA00008532"/>
    </source>
</evidence>
<evidence type="ECO:0000313" key="5">
    <source>
        <dbReference type="Proteomes" id="UP000199632"/>
    </source>
</evidence>
<protein>
    <submittedName>
        <fullName evidence="4">Dimethylargininase</fullName>
    </submittedName>
</protein>
<dbReference type="SUPFAM" id="SSF55909">
    <property type="entry name" value="Pentein"/>
    <property type="match status" value="1"/>
</dbReference>
<sequence length="257" mass="26814">MISGGTALVRAPSSRLAEGIVTHIERTPVDVDLARRQHDDYRAALAGAGWSVVELTPADDCPDSVFVEDTLVVCGDLAVLTRPGAPERRPEIAGARAAAEALLLDVVEIEAPGTLDGGDVLQVGDHVYVGVGGRTNEAGFAQLRDHLATRGRTTTAVGLHGVLHLKSAVTALPDGTLVALPGLLDIQALPQLLPVEEEAGCHLVPLGDERVLIAASAPHTATLIHQLGFAPVVVDISEYEKLEGCVTCLSVLVPPVR</sequence>
<dbReference type="OrthoDB" id="3196313at2"/>
<comment type="similarity">
    <text evidence="1">Belongs to the DDAH family.</text>
</comment>
<organism evidence="4 5">
    <name type="scientific">Asanoa ishikariensis</name>
    <dbReference type="NCBI Taxonomy" id="137265"/>
    <lineage>
        <taxon>Bacteria</taxon>
        <taxon>Bacillati</taxon>
        <taxon>Actinomycetota</taxon>
        <taxon>Actinomycetes</taxon>
        <taxon>Micromonosporales</taxon>
        <taxon>Micromonosporaceae</taxon>
        <taxon>Asanoa</taxon>
    </lineage>
</organism>